<protein>
    <submittedName>
        <fullName evidence="1">Uncharacterized protein</fullName>
    </submittedName>
</protein>
<proteinExistence type="predicted"/>
<evidence type="ECO:0000313" key="1">
    <source>
        <dbReference type="EMBL" id="KAF2613841.1"/>
    </source>
</evidence>
<comment type="caution">
    <text evidence="1">The sequence shown here is derived from an EMBL/GenBank/DDBJ whole genome shotgun (WGS) entry which is preliminary data.</text>
</comment>
<dbReference type="EMBL" id="QGKY02000089">
    <property type="protein sequence ID" value="KAF2613841.1"/>
    <property type="molecule type" value="Genomic_DNA"/>
</dbReference>
<dbReference type="AlphaFoldDB" id="A0A8S9M7C8"/>
<accession>A0A8S9M7C8</accession>
<reference evidence="1" key="1">
    <citation type="submission" date="2019-12" db="EMBL/GenBank/DDBJ databases">
        <title>Genome sequencing and annotation of Brassica cretica.</title>
        <authorList>
            <person name="Studholme D.J."/>
            <person name="Sarris P.F."/>
        </authorList>
    </citation>
    <scope>NUCLEOTIDE SEQUENCE</scope>
    <source>
        <strain evidence="1">PFS-102/07</strain>
        <tissue evidence="1">Leaf</tissue>
    </source>
</reference>
<sequence length="67" mass="7914">MSDINDHGEEISADTYATLVRHQFKLECLGDILQRIEHTTSKIKDNWRRGDKAMRDFTGTWFNKSRE</sequence>
<gene>
    <name evidence="1" type="ORF">F2Q70_00011841</name>
</gene>
<organism evidence="1">
    <name type="scientific">Brassica cretica</name>
    <name type="common">Mustard</name>
    <dbReference type="NCBI Taxonomy" id="69181"/>
    <lineage>
        <taxon>Eukaryota</taxon>
        <taxon>Viridiplantae</taxon>
        <taxon>Streptophyta</taxon>
        <taxon>Embryophyta</taxon>
        <taxon>Tracheophyta</taxon>
        <taxon>Spermatophyta</taxon>
        <taxon>Magnoliopsida</taxon>
        <taxon>eudicotyledons</taxon>
        <taxon>Gunneridae</taxon>
        <taxon>Pentapetalae</taxon>
        <taxon>rosids</taxon>
        <taxon>malvids</taxon>
        <taxon>Brassicales</taxon>
        <taxon>Brassicaceae</taxon>
        <taxon>Brassiceae</taxon>
        <taxon>Brassica</taxon>
    </lineage>
</organism>
<name>A0A8S9M7C8_BRACR</name>